<dbReference type="GO" id="GO:0016787">
    <property type="term" value="F:hydrolase activity"/>
    <property type="evidence" value="ECO:0007669"/>
    <property type="project" value="UniProtKB-KW"/>
</dbReference>
<dbReference type="AlphaFoldDB" id="A0A0D7AHF9"/>
<keyword evidence="2" id="KW-1185">Reference proteome</keyword>
<keyword evidence="1" id="KW-0378">Hydrolase</keyword>
<evidence type="ECO:0000313" key="1">
    <source>
        <dbReference type="EMBL" id="KIY50268.1"/>
    </source>
</evidence>
<reference evidence="1 2" key="1">
    <citation type="journal article" date="2015" name="Fungal Genet. Biol.">
        <title>Evolution of novel wood decay mechanisms in Agaricales revealed by the genome sequences of Fistulina hepatica and Cylindrobasidium torrendii.</title>
        <authorList>
            <person name="Floudas D."/>
            <person name="Held B.W."/>
            <person name="Riley R."/>
            <person name="Nagy L.G."/>
            <person name="Koehler G."/>
            <person name="Ransdell A.S."/>
            <person name="Younus H."/>
            <person name="Chow J."/>
            <person name="Chiniquy J."/>
            <person name="Lipzen A."/>
            <person name="Tritt A."/>
            <person name="Sun H."/>
            <person name="Haridas S."/>
            <person name="LaButti K."/>
            <person name="Ohm R.A."/>
            <person name="Kues U."/>
            <person name="Blanchette R.A."/>
            <person name="Grigoriev I.V."/>
            <person name="Minto R.E."/>
            <person name="Hibbett D.S."/>
        </authorList>
    </citation>
    <scope>NUCLEOTIDE SEQUENCE [LARGE SCALE GENOMIC DNA]</scope>
    <source>
        <strain evidence="1 2">ATCC 64428</strain>
    </source>
</reference>
<dbReference type="OrthoDB" id="347435at2759"/>
<dbReference type="Gene3D" id="3.40.50.300">
    <property type="entry name" value="P-loop containing nucleotide triphosphate hydrolases"/>
    <property type="match status" value="1"/>
</dbReference>
<evidence type="ECO:0000313" key="2">
    <source>
        <dbReference type="Proteomes" id="UP000054144"/>
    </source>
</evidence>
<dbReference type="InterPro" id="IPR027417">
    <property type="entry name" value="P-loop_NTPase"/>
</dbReference>
<dbReference type="EMBL" id="KN881676">
    <property type="protein sequence ID" value="KIY50268.1"/>
    <property type="molecule type" value="Genomic_DNA"/>
</dbReference>
<name>A0A0D7AHF9_9AGAR</name>
<dbReference type="PANTHER" id="PTHR10285">
    <property type="entry name" value="URIDINE KINASE"/>
    <property type="match status" value="1"/>
</dbReference>
<organism evidence="1 2">
    <name type="scientific">Fistulina hepatica ATCC 64428</name>
    <dbReference type="NCBI Taxonomy" id="1128425"/>
    <lineage>
        <taxon>Eukaryota</taxon>
        <taxon>Fungi</taxon>
        <taxon>Dikarya</taxon>
        <taxon>Basidiomycota</taxon>
        <taxon>Agaricomycotina</taxon>
        <taxon>Agaricomycetes</taxon>
        <taxon>Agaricomycetidae</taxon>
        <taxon>Agaricales</taxon>
        <taxon>Fistulinaceae</taxon>
        <taxon>Fistulina</taxon>
    </lineage>
</organism>
<gene>
    <name evidence="1" type="ORF">FISHEDRAFT_39517</name>
</gene>
<dbReference type="SUPFAM" id="SSF52540">
    <property type="entry name" value="P-loop containing nucleoside triphosphate hydrolases"/>
    <property type="match status" value="1"/>
</dbReference>
<protein>
    <submittedName>
        <fullName evidence="1">p-loop containing nucleoside triphosphate hydrolase protein</fullName>
    </submittedName>
</protein>
<accession>A0A0D7AHF9</accession>
<sequence length="304" mass="33909">MSSMSSAVETISDHILTHLMQSERKPLFVALQGPQGSGKSYLSALVMDRLSAPPHNIRVCVLSLDDIYLTHDGLTALAHAHPSNHLWNGRGQPGTHDVLLGTRVLNKLREGFEPVELPRFDKSLFAGEGDRLPLDGTGSMITPPVDVVLFEGWCIGFCPVSNSALESTWEGKWKQELTLLKLDPQLAKLEDVVEINDALQQYIPLWRLFNIFVQLQPVHVEGTSQYSVIYKWRLEQEHYMKAHNGGKGMSDDQVKKFVDRYIPGYVFFGDGITQGAPDFVSPWLGKGLRIVLSANRDVVGVKSF</sequence>
<proteinExistence type="predicted"/>
<dbReference type="Proteomes" id="UP000054144">
    <property type="component" value="Unassembled WGS sequence"/>
</dbReference>